<dbReference type="PANTHER" id="PTHR33204">
    <property type="entry name" value="TRANSCRIPTIONAL REGULATOR, MARR FAMILY"/>
    <property type="match status" value="1"/>
</dbReference>
<dbReference type="PROSITE" id="PS51118">
    <property type="entry name" value="HTH_HXLR"/>
    <property type="match status" value="1"/>
</dbReference>
<evidence type="ECO:0000259" key="4">
    <source>
        <dbReference type="PROSITE" id="PS51118"/>
    </source>
</evidence>
<dbReference type="RefSeq" id="WP_039403319.1">
    <property type="nucleotide sequence ID" value="NZ_CABPRX010000002.1"/>
</dbReference>
<dbReference type="Pfam" id="PF01638">
    <property type="entry name" value="HxlR"/>
    <property type="match status" value="1"/>
</dbReference>
<evidence type="ECO:0000256" key="1">
    <source>
        <dbReference type="ARBA" id="ARBA00023015"/>
    </source>
</evidence>
<dbReference type="InterPro" id="IPR036388">
    <property type="entry name" value="WH-like_DNA-bd_sf"/>
</dbReference>
<dbReference type="SUPFAM" id="SSF46785">
    <property type="entry name" value="Winged helix' DNA-binding domain"/>
    <property type="match status" value="1"/>
</dbReference>
<evidence type="ECO:0000256" key="3">
    <source>
        <dbReference type="ARBA" id="ARBA00023163"/>
    </source>
</evidence>
<keyword evidence="3" id="KW-0804">Transcription</keyword>
<dbReference type="GeneID" id="88095149"/>
<keyword evidence="2" id="KW-0238">DNA-binding</keyword>
<proteinExistence type="predicted"/>
<dbReference type="OrthoDB" id="9807069at2"/>
<evidence type="ECO:0000256" key="2">
    <source>
        <dbReference type="ARBA" id="ARBA00023125"/>
    </source>
</evidence>
<dbReference type="AlphaFoldDB" id="A0A239SJ46"/>
<feature type="domain" description="HTH hxlR-type" evidence="4">
    <location>
        <begin position="12"/>
        <end position="109"/>
    </location>
</feature>
<dbReference type="Gene3D" id="1.10.10.10">
    <property type="entry name" value="Winged helix-like DNA-binding domain superfamily/Winged helix DNA-binding domain"/>
    <property type="match status" value="1"/>
</dbReference>
<protein>
    <submittedName>
        <fullName evidence="5">Uncharacterized HTH-type transcriptional regulator yybR</fullName>
    </submittedName>
</protein>
<gene>
    <name evidence="5" type="primary">yybR_2</name>
    <name evidence="5" type="ORF">SAMEA4530655_02513</name>
</gene>
<dbReference type="EMBL" id="LT906435">
    <property type="protein sequence ID" value="SNU85450.1"/>
    <property type="molecule type" value="Genomic_DNA"/>
</dbReference>
<organism evidence="5 6">
    <name type="scientific">Pandoraea sputorum</name>
    <dbReference type="NCBI Taxonomy" id="93222"/>
    <lineage>
        <taxon>Bacteria</taxon>
        <taxon>Pseudomonadati</taxon>
        <taxon>Pseudomonadota</taxon>
        <taxon>Betaproteobacteria</taxon>
        <taxon>Burkholderiales</taxon>
        <taxon>Burkholderiaceae</taxon>
        <taxon>Pandoraea</taxon>
    </lineage>
</organism>
<sequence>MTKVQDDALSACPVARAVDIVGDKWTILILRELYMGNTRFEEIQIQTEANPQLLAGRLKALEANEMIERKPYSERPLRYEYVLTKKGQAFYPAMYALRAWGETWCKTKSEGLAVRFVHKACGHDVELGNFCKHCGVPVERKDLDNVVSKRLLTERAARAEAFTTARRAAASARRG</sequence>
<dbReference type="STRING" id="93222.NA29_16755"/>
<accession>A0A239SJ46</accession>
<dbReference type="Proteomes" id="UP000215126">
    <property type="component" value="Chromosome 1"/>
</dbReference>
<name>A0A239SJ46_9BURK</name>
<evidence type="ECO:0000313" key="5">
    <source>
        <dbReference type="EMBL" id="SNU85450.1"/>
    </source>
</evidence>
<dbReference type="InterPro" id="IPR036390">
    <property type="entry name" value="WH_DNA-bd_sf"/>
</dbReference>
<keyword evidence="6" id="KW-1185">Reference proteome</keyword>
<evidence type="ECO:0000313" key="6">
    <source>
        <dbReference type="Proteomes" id="UP000215126"/>
    </source>
</evidence>
<dbReference type="GO" id="GO:0003677">
    <property type="term" value="F:DNA binding"/>
    <property type="evidence" value="ECO:0007669"/>
    <property type="project" value="UniProtKB-KW"/>
</dbReference>
<dbReference type="PANTHER" id="PTHR33204:SF18">
    <property type="entry name" value="TRANSCRIPTIONAL REGULATORY PROTEIN"/>
    <property type="match status" value="1"/>
</dbReference>
<reference evidence="5 6" key="1">
    <citation type="submission" date="2017-06" db="EMBL/GenBank/DDBJ databases">
        <authorList>
            <consortium name="Pathogen Informatics"/>
        </authorList>
    </citation>
    <scope>NUCLEOTIDE SEQUENCE [LARGE SCALE GENOMIC DNA]</scope>
    <source>
        <strain evidence="5 6">NCTC13161</strain>
    </source>
</reference>
<dbReference type="InterPro" id="IPR002577">
    <property type="entry name" value="HTH_HxlR"/>
</dbReference>
<dbReference type="KEGG" id="pspu:NA29_16755"/>
<keyword evidence="1" id="KW-0805">Transcription regulation</keyword>